<reference evidence="2 4" key="2">
    <citation type="submission" date="2018-06" db="EMBL/GenBank/DDBJ databases">
        <authorList>
            <consortium name="Pathogen Informatics"/>
            <person name="Doyle S."/>
        </authorList>
    </citation>
    <scope>NUCLEOTIDE SEQUENCE [LARGE SCALE GENOMIC DNA]</scope>
    <source>
        <strain evidence="2 4">NCTC10851</strain>
    </source>
</reference>
<dbReference type="EMBL" id="NLFK01000009">
    <property type="protein sequence ID" value="OZN24417.1"/>
    <property type="molecule type" value="Genomic_DNA"/>
</dbReference>
<reference evidence="1 3" key="1">
    <citation type="submission" date="2017-07" db="EMBL/GenBank/DDBJ databases">
        <title>Virulence factors identified in Actinobacillus seminis.</title>
        <authorList>
            <person name="Negrete-Abascal E."/>
            <person name="Vaca-Pacheco S."/>
            <person name="Montes-Garcia F."/>
            <person name="Leyto-Gil A.M."/>
            <person name="Fragoso-Garcia E."/>
            <person name="Carvente-Garcia R."/>
            <person name="Perez-Agueros S."/>
            <person name="Castelan-Sanchez H.G."/>
            <person name="Garcia-Molina A."/>
            <person name="Villamar T.E."/>
            <person name="Vazquez-Cruz C."/>
        </authorList>
    </citation>
    <scope>NUCLEOTIDE SEQUENCE [LARGE SCALE GENOMIC DNA]</scope>
    <source>
        <strain evidence="1 3">ATCC 15768</strain>
    </source>
</reference>
<dbReference type="RefSeq" id="WP_005641531.1">
    <property type="nucleotide sequence ID" value="NZ_NLFK01000009.1"/>
</dbReference>
<keyword evidence="3" id="KW-1185">Reference proteome</keyword>
<gene>
    <name evidence="1" type="ORF">CFY87_09235</name>
    <name evidence="2" type="ORF">NCTC10851_01545</name>
</gene>
<evidence type="ECO:0000313" key="3">
    <source>
        <dbReference type="Proteomes" id="UP000215738"/>
    </source>
</evidence>
<dbReference type="InterPro" id="IPR047666">
    <property type="entry name" value="ANR_neg_reg"/>
</dbReference>
<evidence type="ECO:0000313" key="2">
    <source>
        <dbReference type="EMBL" id="SUU37391.1"/>
    </source>
</evidence>
<evidence type="ECO:0008006" key="5">
    <source>
        <dbReference type="Google" id="ProtNLM"/>
    </source>
</evidence>
<name>A0A263HCN8_9PAST</name>
<dbReference type="AlphaFoldDB" id="A0A263HCN8"/>
<dbReference type="InParanoid" id="A0A263HCN8"/>
<organism evidence="2 4">
    <name type="scientific">Actinobacillus seminis</name>
    <dbReference type="NCBI Taxonomy" id="722"/>
    <lineage>
        <taxon>Bacteria</taxon>
        <taxon>Pseudomonadati</taxon>
        <taxon>Pseudomonadota</taxon>
        <taxon>Gammaproteobacteria</taxon>
        <taxon>Pasteurellales</taxon>
        <taxon>Pasteurellaceae</taxon>
        <taxon>Actinobacillus</taxon>
    </lineage>
</organism>
<dbReference type="OrthoDB" id="5690455at2"/>
<dbReference type="EMBL" id="UFSB01000001">
    <property type="protein sequence ID" value="SUU37391.1"/>
    <property type="molecule type" value="Genomic_DNA"/>
</dbReference>
<dbReference type="NCBIfam" id="NF033650">
    <property type="entry name" value="ANR_neg_reg"/>
    <property type="match status" value="1"/>
</dbReference>
<proteinExistence type="predicted"/>
<evidence type="ECO:0000313" key="4">
    <source>
        <dbReference type="Proteomes" id="UP000254507"/>
    </source>
</evidence>
<sequence length="65" mass="7874">MNKNINKFDRFKYYSEQAANSERRGELQDAKEQWAIAELNAPNARNREWCKHRAAFCERVLRRPF</sequence>
<dbReference type="Proteomes" id="UP000215738">
    <property type="component" value="Unassembled WGS sequence"/>
</dbReference>
<evidence type="ECO:0000313" key="1">
    <source>
        <dbReference type="EMBL" id="OZN24417.1"/>
    </source>
</evidence>
<accession>A0A263HCN8</accession>
<dbReference type="Proteomes" id="UP000254507">
    <property type="component" value="Unassembled WGS sequence"/>
</dbReference>
<protein>
    <recommendedName>
        <fullName evidence="5">ANR family transcriptional regulator</fullName>
    </recommendedName>
</protein>